<protein>
    <submittedName>
        <fullName evidence="2">Uncharacterized protein</fullName>
    </submittedName>
</protein>
<evidence type="ECO:0000313" key="2">
    <source>
        <dbReference type="WBParaSite" id="PSU_v2.g3087.t1"/>
    </source>
</evidence>
<dbReference type="WBParaSite" id="PSU_v2.g3087.t1">
    <property type="protein sequence ID" value="PSU_v2.g3087.t1"/>
    <property type="gene ID" value="PSU_v2.g3087"/>
</dbReference>
<sequence>MVIPLRVQNTTKGGKCDIIVFFVVDTGSPEITLSKETCAKLIGKGCRPLTILVQGKYFPFIRSKTSGEAFQNVNLLGTNFFLQSNTSLIFSPYKFIRPGIESSIFYLTSLKFIKKVQKLASTPNQNPNIFGKLGLESRTEEIRNFDHTLAHPPAALSVGMNDCVNLSRLEVLIYDFEIVSGTSSCQSCDIIVFFVVHTGASKVSFSKEAHGVLTKGGADPFNVLVQDESFTYILSENVRADLKDVNLLGTDFFFKTETSLIFSPYYHKFNRCKIRMFYITPFTLITGVKEIAERQQQNANFNEKLKVVCPTSLSQSDIRSIF</sequence>
<dbReference type="Proteomes" id="UP000887577">
    <property type="component" value="Unplaced"/>
</dbReference>
<accession>A0A914YSV6</accession>
<evidence type="ECO:0000313" key="1">
    <source>
        <dbReference type="Proteomes" id="UP000887577"/>
    </source>
</evidence>
<dbReference type="AlphaFoldDB" id="A0A914YSV6"/>
<organism evidence="1 2">
    <name type="scientific">Panagrolaimus superbus</name>
    <dbReference type="NCBI Taxonomy" id="310955"/>
    <lineage>
        <taxon>Eukaryota</taxon>
        <taxon>Metazoa</taxon>
        <taxon>Ecdysozoa</taxon>
        <taxon>Nematoda</taxon>
        <taxon>Chromadorea</taxon>
        <taxon>Rhabditida</taxon>
        <taxon>Tylenchina</taxon>
        <taxon>Panagrolaimomorpha</taxon>
        <taxon>Panagrolaimoidea</taxon>
        <taxon>Panagrolaimidae</taxon>
        <taxon>Panagrolaimus</taxon>
    </lineage>
</organism>
<proteinExistence type="predicted"/>
<name>A0A914YSV6_9BILA</name>
<keyword evidence="1" id="KW-1185">Reference proteome</keyword>
<reference evidence="2" key="1">
    <citation type="submission" date="2022-11" db="UniProtKB">
        <authorList>
            <consortium name="WormBaseParasite"/>
        </authorList>
    </citation>
    <scope>IDENTIFICATION</scope>
</reference>